<dbReference type="PROSITE" id="PS50893">
    <property type="entry name" value="ABC_TRANSPORTER_2"/>
    <property type="match status" value="1"/>
</dbReference>
<reference evidence="7" key="1">
    <citation type="submission" date="2015-01" db="EMBL/GenBank/DDBJ databases">
        <authorList>
            <person name="Manzoor Shahid"/>
            <person name="Zubair Saima"/>
        </authorList>
    </citation>
    <scope>NUCLEOTIDE SEQUENCE [LARGE SCALE GENOMIC DNA]</scope>
    <source>
        <strain evidence="7">Sp3</strain>
    </source>
</reference>
<dbReference type="InterPro" id="IPR050319">
    <property type="entry name" value="ABC_transp_ATP-bind"/>
</dbReference>
<dbReference type="GO" id="GO:0055085">
    <property type="term" value="P:transmembrane transport"/>
    <property type="evidence" value="ECO:0007669"/>
    <property type="project" value="UniProtKB-ARBA"/>
</dbReference>
<accession>A0A0B7MR02</accession>
<evidence type="ECO:0000256" key="4">
    <source>
        <dbReference type="ARBA" id="ARBA00022840"/>
    </source>
</evidence>
<dbReference type="Gene3D" id="3.40.50.300">
    <property type="entry name" value="P-loop containing nucleotide triphosphate hydrolases"/>
    <property type="match status" value="1"/>
</dbReference>
<dbReference type="InterPro" id="IPR027417">
    <property type="entry name" value="P-loop_NTPase"/>
</dbReference>
<evidence type="ECO:0000313" key="7">
    <source>
        <dbReference type="Proteomes" id="UP000046155"/>
    </source>
</evidence>
<dbReference type="CDD" id="cd03257">
    <property type="entry name" value="ABC_NikE_OppD_transporters"/>
    <property type="match status" value="1"/>
</dbReference>
<organism evidence="6 7">
    <name type="scientific">Syntrophaceticus schinkii</name>
    <dbReference type="NCBI Taxonomy" id="499207"/>
    <lineage>
        <taxon>Bacteria</taxon>
        <taxon>Bacillati</taxon>
        <taxon>Bacillota</taxon>
        <taxon>Clostridia</taxon>
        <taxon>Thermoanaerobacterales</taxon>
        <taxon>Thermoanaerobacterales Family III. Incertae Sedis</taxon>
        <taxon>Syntrophaceticus</taxon>
    </lineage>
</organism>
<name>A0A0B7MR02_9FIRM</name>
<dbReference type="Proteomes" id="UP000046155">
    <property type="component" value="Unassembled WGS sequence"/>
</dbReference>
<dbReference type="InterPro" id="IPR003439">
    <property type="entry name" value="ABC_transporter-like_ATP-bd"/>
</dbReference>
<keyword evidence="3" id="KW-0547">Nucleotide-binding</keyword>
<dbReference type="GO" id="GO:0016887">
    <property type="term" value="F:ATP hydrolysis activity"/>
    <property type="evidence" value="ECO:0007669"/>
    <property type="project" value="InterPro"/>
</dbReference>
<sequence>MMLLLEFREVTKVFRQKLLKKGKLEAVKGVSLEIRTGEIFGLMGESGSGKSTLGKIALGLMHPSSGEVLWEGKQWTSLSPKERLAVQGISQNPYGVFNPRHKIGYSLAEPLDYHRLLNDKEEMSLRIKEMLELVNMDEDILSKYPGQFSGGQLQRLAIARVLLLNPNIIVADEPTTMLDLTIQAQIMHLFKRIHEQKGVAVLLISHDLPVVAALAQRIGIMYGGRLVEIGSTEEITNNALHPYTRLFLAAAREESIPEPQSRDSGADRGCICCSICDQAVELCRQKEPELIRVAPEHEAACHMVNFGGNGDRS</sequence>
<feature type="domain" description="ABC transporter" evidence="5">
    <location>
        <begin position="5"/>
        <end position="248"/>
    </location>
</feature>
<evidence type="ECO:0000259" key="5">
    <source>
        <dbReference type="PROSITE" id="PS50893"/>
    </source>
</evidence>
<dbReference type="Pfam" id="PF00005">
    <property type="entry name" value="ABC_tran"/>
    <property type="match status" value="1"/>
</dbReference>
<dbReference type="PROSITE" id="PS00211">
    <property type="entry name" value="ABC_TRANSPORTER_1"/>
    <property type="match status" value="1"/>
</dbReference>
<dbReference type="EMBL" id="CDRZ01000273">
    <property type="protein sequence ID" value="CEO90127.1"/>
    <property type="molecule type" value="Genomic_DNA"/>
</dbReference>
<evidence type="ECO:0000313" key="6">
    <source>
        <dbReference type="EMBL" id="CEO90127.1"/>
    </source>
</evidence>
<dbReference type="AlphaFoldDB" id="A0A0B7MR02"/>
<protein>
    <submittedName>
        <fullName evidence="6">Oligopeptide/dipeptide ABC transporter, ATPase subunit</fullName>
    </submittedName>
</protein>
<dbReference type="SUPFAM" id="SSF52540">
    <property type="entry name" value="P-loop containing nucleoside triphosphate hydrolases"/>
    <property type="match status" value="1"/>
</dbReference>
<dbReference type="InterPro" id="IPR003593">
    <property type="entry name" value="AAA+_ATPase"/>
</dbReference>
<dbReference type="GO" id="GO:0005524">
    <property type="term" value="F:ATP binding"/>
    <property type="evidence" value="ECO:0007669"/>
    <property type="project" value="UniProtKB-KW"/>
</dbReference>
<keyword evidence="7" id="KW-1185">Reference proteome</keyword>
<evidence type="ECO:0000256" key="1">
    <source>
        <dbReference type="ARBA" id="ARBA00005417"/>
    </source>
</evidence>
<dbReference type="InterPro" id="IPR017871">
    <property type="entry name" value="ABC_transporter-like_CS"/>
</dbReference>
<comment type="similarity">
    <text evidence="1">Belongs to the ABC transporter superfamily.</text>
</comment>
<evidence type="ECO:0000256" key="3">
    <source>
        <dbReference type="ARBA" id="ARBA00022741"/>
    </source>
</evidence>
<dbReference type="PANTHER" id="PTHR43776:SF7">
    <property type="entry name" value="D,D-DIPEPTIDE TRANSPORT ATP-BINDING PROTEIN DDPF-RELATED"/>
    <property type="match status" value="1"/>
</dbReference>
<dbReference type="SMART" id="SM00382">
    <property type="entry name" value="AAA"/>
    <property type="match status" value="1"/>
</dbReference>
<proteinExistence type="inferred from homology"/>
<keyword evidence="4" id="KW-0067">ATP-binding</keyword>
<dbReference type="PANTHER" id="PTHR43776">
    <property type="entry name" value="TRANSPORT ATP-BINDING PROTEIN"/>
    <property type="match status" value="1"/>
</dbReference>
<gene>
    <name evidence="6" type="primary">ykfD</name>
    <name evidence="6" type="ORF">SSCH_730026</name>
</gene>
<keyword evidence="2" id="KW-0813">Transport</keyword>
<evidence type="ECO:0000256" key="2">
    <source>
        <dbReference type="ARBA" id="ARBA00022448"/>
    </source>
</evidence>